<name>A0AAE0KNM8_9CHLO</name>
<keyword evidence="2" id="KW-1185">Reference proteome</keyword>
<gene>
    <name evidence="1" type="ORF">CYMTET_35669</name>
</gene>
<protein>
    <submittedName>
        <fullName evidence="1">Uncharacterized protein</fullName>
    </submittedName>
</protein>
<dbReference type="EMBL" id="LGRX02022860">
    <property type="protein sequence ID" value="KAK3255196.1"/>
    <property type="molecule type" value="Genomic_DNA"/>
</dbReference>
<organism evidence="1 2">
    <name type="scientific">Cymbomonas tetramitiformis</name>
    <dbReference type="NCBI Taxonomy" id="36881"/>
    <lineage>
        <taxon>Eukaryota</taxon>
        <taxon>Viridiplantae</taxon>
        <taxon>Chlorophyta</taxon>
        <taxon>Pyramimonadophyceae</taxon>
        <taxon>Pyramimonadales</taxon>
        <taxon>Pyramimonadaceae</taxon>
        <taxon>Cymbomonas</taxon>
    </lineage>
</organism>
<proteinExistence type="predicted"/>
<accession>A0AAE0KNM8</accession>
<evidence type="ECO:0000313" key="1">
    <source>
        <dbReference type="EMBL" id="KAK3255196.1"/>
    </source>
</evidence>
<sequence length="377" mass="42646">MWCEWASDDKTTFAVRALWTLPAKIVICVRVRGTRDSHPWKQLTKKAEGFCEAGIDNYVGTENLQGLFYFPSPKSALAFTDRCVFTSAVTGGLDLVSSTEDCLQRIPVSVEIHCLQSNACVLHTPGCLRGVFARRTYRMLHNEKRSIVSMYCVEEDAEAASDTANIEVLFGHLNSDGSRAHALPFSMVGDSHLLACKTMTYDVLPLAKKRVELKDRAGRPVEDLVVCDALSLYNKAQDVDFGEEMLIIAGNRGISRRRLFEALRDLYDVAVYNHLEWMRIASSVYLLQNYRSSDYVVDLYDVFRLHTLDVTTDMLYETRAVMASMERMVHSGGSEIEAIVDRIFNIDVSEVKEWQPDLIKRILSTKCVSKRKREDAA</sequence>
<comment type="caution">
    <text evidence="1">The sequence shown here is derived from an EMBL/GenBank/DDBJ whole genome shotgun (WGS) entry which is preliminary data.</text>
</comment>
<dbReference type="Proteomes" id="UP001190700">
    <property type="component" value="Unassembled WGS sequence"/>
</dbReference>
<dbReference type="AlphaFoldDB" id="A0AAE0KNM8"/>
<reference evidence="1 2" key="1">
    <citation type="journal article" date="2015" name="Genome Biol. Evol.">
        <title>Comparative Genomics of a Bacterivorous Green Alga Reveals Evolutionary Causalities and Consequences of Phago-Mixotrophic Mode of Nutrition.</title>
        <authorList>
            <person name="Burns J.A."/>
            <person name="Paasch A."/>
            <person name="Narechania A."/>
            <person name="Kim E."/>
        </authorList>
    </citation>
    <scope>NUCLEOTIDE SEQUENCE [LARGE SCALE GENOMIC DNA]</scope>
    <source>
        <strain evidence="1 2">PLY_AMNH</strain>
    </source>
</reference>
<evidence type="ECO:0000313" key="2">
    <source>
        <dbReference type="Proteomes" id="UP001190700"/>
    </source>
</evidence>